<dbReference type="RefSeq" id="WP_150549214.1">
    <property type="nucleotide sequence ID" value="NZ_JBALWF010000016.1"/>
</dbReference>
<keyword evidence="1" id="KW-0812">Transmembrane</keyword>
<reference evidence="2" key="1">
    <citation type="submission" date="2019-02" db="EMBL/GenBank/DDBJ databases">
        <authorList>
            <consortium name="Genoscope - CEA"/>
            <person name="William W."/>
        </authorList>
    </citation>
    <scope>NUCLEOTIDE SEQUENCE [LARGE SCALE GENOMIC DNA]</scope>
    <source>
        <strain evidence="2">YSy11</strain>
    </source>
</reference>
<name>A0A653EA84_9PSED</name>
<dbReference type="PANTHER" id="PTHR15887:SF1">
    <property type="entry name" value="TRANSMEMBRANE PROTEIN 69"/>
    <property type="match status" value="1"/>
</dbReference>
<keyword evidence="1" id="KW-1133">Transmembrane helix</keyword>
<feature type="transmembrane region" description="Helical" evidence="1">
    <location>
        <begin position="46"/>
        <end position="66"/>
    </location>
</feature>
<evidence type="ECO:0008006" key="3">
    <source>
        <dbReference type="Google" id="ProtNLM"/>
    </source>
</evidence>
<accession>A0A653EA84</accession>
<evidence type="ECO:0000313" key="2">
    <source>
        <dbReference type="EMBL" id="VEV98926.1"/>
    </source>
</evidence>
<dbReference type="AlphaFoldDB" id="A0A653EA84"/>
<protein>
    <recommendedName>
        <fullName evidence="3">DUF3429 domain-containing protein</fullName>
    </recommendedName>
</protein>
<keyword evidence="1" id="KW-0472">Membrane</keyword>
<dbReference type="InterPro" id="IPR021836">
    <property type="entry name" value="DUF3429"/>
</dbReference>
<sequence>MHPYDSTKPPMLAIVLGYAGLIPFISGALGFLIVPVGWRPLVLNALLDYAAIILAFMGAIHWGLAMRAEESEENARTQMGLSVIPPLLGWLAIADGMPLIVALPVLLLAFAGLYVADVRAVNLGLAPRWYTTLRTPLTGVVSLCLALAWIGEVID</sequence>
<organism evidence="2">
    <name type="scientific">Pseudomonas marincola</name>
    <dbReference type="NCBI Taxonomy" id="437900"/>
    <lineage>
        <taxon>Bacteria</taxon>
        <taxon>Pseudomonadati</taxon>
        <taxon>Pseudomonadota</taxon>
        <taxon>Gammaproteobacteria</taxon>
        <taxon>Pseudomonadales</taxon>
        <taxon>Pseudomonadaceae</taxon>
        <taxon>Pseudomonas</taxon>
    </lineage>
</organism>
<dbReference type="PANTHER" id="PTHR15887">
    <property type="entry name" value="TRANSMEMBRANE PROTEIN 69"/>
    <property type="match status" value="1"/>
</dbReference>
<feature type="transmembrane region" description="Helical" evidence="1">
    <location>
        <begin position="12"/>
        <end position="34"/>
    </location>
</feature>
<evidence type="ECO:0000256" key="1">
    <source>
        <dbReference type="SAM" id="Phobius"/>
    </source>
</evidence>
<gene>
    <name evidence="2" type="ORF">PMYSY11_3882</name>
</gene>
<feature type="transmembrane region" description="Helical" evidence="1">
    <location>
        <begin position="136"/>
        <end position="154"/>
    </location>
</feature>
<dbReference type="Pfam" id="PF11911">
    <property type="entry name" value="DUF3429"/>
    <property type="match status" value="1"/>
</dbReference>
<proteinExistence type="predicted"/>
<dbReference type="EMBL" id="LR215729">
    <property type="protein sequence ID" value="VEV98926.1"/>
    <property type="molecule type" value="Genomic_DNA"/>
</dbReference>
<feature type="transmembrane region" description="Helical" evidence="1">
    <location>
        <begin position="87"/>
        <end position="116"/>
    </location>
</feature>